<evidence type="ECO:0000256" key="6">
    <source>
        <dbReference type="ARBA" id="ARBA00022553"/>
    </source>
</evidence>
<dbReference type="CDD" id="cd16922">
    <property type="entry name" value="HATPase_EvgS-ArcB-TorS-like"/>
    <property type="match status" value="1"/>
</dbReference>
<evidence type="ECO:0000256" key="13">
    <source>
        <dbReference type="ARBA" id="ARBA00024867"/>
    </source>
</evidence>
<keyword evidence="7" id="KW-0808">Transferase</keyword>
<evidence type="ECO:0000256" key="2">
    <source>
        <dbReference type="ARBA" id="ARBA00004236"/>
    </source>
</evidence>
<dbReference type="InterPro" id="IPR011006">
    <property type="entry name" value="CheY-like_superfamily"/>
</dbReference>
<dbReference type="Pfam" id="PF07695">
    <property type="entry name" value="7TMR-DISM_7TM"/>
    <property type="match status" value="1"/>
</dbReference>
<dbReference type="SMART" id="SM00387">
    <property type="entry name" value="HATPase_c"/>
    <property type="match status" value="2"/>
</dbReference>
<keyword evidence="12" id="KW-0472">Membrane</keyword>
<dbReference type="InterPro" id="IPR005467">
    <property type="entry name" value="His_kinase_dom"/>
</dbReference>
<dbReference type="KEGG" id="cace:CACET_c38680"/>
<dbReference type="EC" id="2.7.13.3" evidence="3"/>
<evidence type="ECO:0000256" key="9">
    <source>
        <dbReference type="ARBA" id="ARBA00022777"/>
    </source>
</evidence>
<evidence type="ECO:0000256" key="8">
    <source>
        <dbReference type="ARBA" id="ARBA00022741"/>
    </source>
</evidence>
<dbReference type="CDD" id="cd00082">
    <property type="entry name" value="HisKA"/>
    <property type="match status" value="1"/>
</dbReference>
<dbReference type="Proteomes" id="UP000035704">
    <property type="component" value="Chromosome"/>
</dbReference>
<dbReference type="InterPro" id="IPR010559">
    <property type="entry name" value="Sig_transdc_His_kin_internal"/>
</dbReference>
<dbReference type="GO" id="GO:0005886">
    <property type="term" value="C:plasma membrane"/>
    <property type="evidence" value="ECO:0007669"/>
    <property type="project" value="UniProtKB-SubCell"/>
</dbReference>
<evidence type="ECO:0000313" key="14">
    <source>
        <dbReference type="EMBL" id="AKL97296.1"/>
    </source>
</evidence>
<evidence type="ECO:0000256" key="10">
    <source>
        <dbReference type="ARBA" id="ARBA00022840"/>
    </source>
</evidence>
<dbReference type="SUPFAM" id="SSF47384">
    <property type="entry name" value="Homodimeric domain of signal transducing histidine kinase"/>
    <property type="match status" value="1"/>
</dbReference>
<dbReference type="RefSeq" id="WP_201774960.1">
    <property type="nucleotide sequence ID" value="NZ_CP009687.1"/>
</dbReference>
<evidence type="ECO:0000256" key="3">
    <source>
        <dbReference type="ARBA" id="ARBA00012438"/>
    </source>
</evidence>
<protein>
    <recommendedName>
        <fullName evidence="4">Stage 0 sporulation protein A homolog</fullName>
        <ecNumber evidence="3">2.7.13.3</ecNumber>
    </recommendedName>
</protein>
<dbReference type="InterPro" id="IPR008979">
    <property type="entry name" value="Galactose-bd-like_sf"/>
</dbReference>
<keyword evidence="5" id="KW-1003">Cell membrane</keyword>
<evidence type="ECO:0000256" key="7">
    <source>
        <dbReference type="ARBA" id="ARBA00022679"/>
    </source>
</evidence>
<dbReference type="Gene3D" id="1.10.287.130">
    <property type="match status" value="1"/>
</dbReference>
<comment type="catalytic activity">
    <reaction evidence="1">
        <text>ATP + protein L-histidine = ADP + protein N-phospho-L-histidine.</text>
        <dbReference type="EC" id="2.7.13.3"/>
    </reaction>
</comment>
<dbReference type="GO" id="GO:0005524">
    <property type="term" value="F:ATP binding"/>
    <property type="evidence" value="ECO:0007669"/>
    <property type="project" value="UniProtKB-KW"/>
</dbReference>
<evidence type="ECO:0000256" key="5">
    <source>
        <dbReference type="ARBA" id="ARBA00022475"/>
    </source>
</evidence>
<dbReference type="InterPro" id="IPR004358">
    <property type="entry name" value="Sig_transdc_His_kin-like_C"/>
</dbReference>
<name>A0A0D8I8B6_9CLOT</name>
<comment type="function">
    <text evidence="13">May play the central regulatory role in sporulation. It may be an element of the effector pathway responsible for the activation of sporulation genes in response to nutritional stress. Spo0A may act in concert with spo0H (a sigma factor) to control the expression of some genes that are critical to the sporulation process.</text>
</comment>
<dbReference type="EMBL" id="CP009687">
    <property type="protein sequence ID" value="AKL97296.1"/>
    <property type="molecule type" value="Genomic_DNA"/>
</dbReference>
<evidence type="ECO:0000313" key="15">
    <source>
        <dbReference type="Proteomes" id="UP000035704"/>
    </source>
</evidence>
<evidence type="ECO:0000256" key="4">
    <source>
        <dbReference type="ARBA" id="ARBA00018672"/>
    </source>
</evidence>
<gene>
    <name evidence="14" type="ORF">CACET_c38680</name>
</gene>
<dbReference type="SUPFAM" id="SSF55874">
    <property type="entry name" value="ATPase domain of HSP90 chaperone/DNA topoisomerase II/histidine kinase"/>
    <property type="match status" value="2"/>
</dbReference>
<dbReference type="Pfam" id="PF06580">
    <property type="entry name" value="His_kinase"/>
    <property type="match status" value="1"/>
</dbReference>
<keyword evidence="10" id="KW-0067">ATP-binding</keyword>
<dbReference type="InterPro" id="IPR036097">
    <property type="entry name" value="HisK_dim/P_sf"/>
</dbReference>
<dbReference type="PRINTS" id="PR00344">
    <property type="entry name" value="BCTRLSENSOR"/>
</dbReference>
<keyword evidence="11" id="KW-0902">Two-component regulatory system</keyword>
<organism evidence="14 15">
    <name type="scientific">Clostridium aceticum</name>
    <dbReference type="NCBI Taxonomy" id="84022"/>
    <lineage>
        <taxon>Bacteria</taxon>
        <taxon>Bacillati</taxon>
        <taxon>Bacillota</taxon>
        <taxon>Clostridia</taxon>
        <taxon>Eubacteriales</taxon>
        <taxon>Clostridiaceae</taxon>
        <taxon>Clostridium</taxon>
    </lineage>
</organism>
<accession>A0A0D8I8B6</accession>
<dbReference type="SUPFAM" id="SSF52172">
    <property type="entry name" value="CheY-like"/>
    <property type="match status" value="1"/>
</dbReference>
<dbReference type="PROSITE" id="PS50110">
    <property type="entry name" value="RESPONSE_REGULATORY"/>
    <property type="match status" value="1"/>
</dbReference>
<dbReference type="PANTHER" id="PTHR43547:SF2">
    <property type="entry name" value="HYBRID SIGNAL TRANSDUCTION HISTIDINE KINASE C"/>
    <property type="match status" value="1"/>
</dbReference>
<evidence type="ECO:0000256" key="11">
    <source>
        <dbReference type="ARBA" id="ARBA00023012"/>
    </source>
</evidence>
<dbReference type="InterPro" id="IPR003594">
    <property type="entry name" value="HATPase_dom"/>
</dbReference>
<dbReference type="InterPro" id="IPR011623">
    <property type="entry name" value="7TMR_DISM_rcpt_extracell_dom1"/>
</dbReference>
<keyword evidence="9 14" id="KW-0418">Kinase</keyword>
<dbReference type="AlphaFoldDB" id="A0A0D8I8B6"/>
<dbReference type="Pfam" id="PF02518">
    <property type="entry name" value="HATPase_c"/>
    <property type="match status" value="2"/>
</dbReference>
<proteinExistence type="predicted"/>
<dbReference type="SUPFAM" id="SSF49785">
    <property type="entry name" value="Galactose-binding domain-like"/>
    <property type="match status" value="1"/>
</dbReference>
<dbReference type="PATRIC" id="fig|84022.5.peg.1120"/>
<dbReference type="SMART" id="SM00388">
    <property type="entry name" value="HisKA"/>
    <property type="match status" value="1"/>
</dbReference>
<dbReference type="Gene3D" id="3.40.50.2300">
    <property type="match status" value="1"/>
</dbReference>
<dbReference type="GO" id="GO:0000155">
    <property type="term" value="F:phosphorelay sensor kinase activity"/>
    <property type="evidence" value="ECO:0007669"/>
    <property type="project" value="InterPro"/>
</dbReference>
<evidence type="ECO:0000256" key="1">
    <source>
        <dbReference type="ARBA" id="ARBA00000085"/>
    </source>
</evidence>
<dbReference type="PANTHER" id="PTHR43547">
    <property type="entry name" value="TWO-COMPONENT HISTIDINE KINASE"/>
    <property type="match status" value="1"/>
</dbReference>
<reference evidence="14 15" key="1">
    <citation type="submission" date="2014-10" db="EMBL/GenBank/DDBJ databases">
        <title>Genome sequence of Clostridium aceticum DSM 1496.</title>
        <authorList>
            <person name="Poehlein A."/>
            <person name="Schiel-Bengelsdorf B."/>
            <person name="Gottschalk G."/>
            <person name="Duerre P."/>
            <person name="Daniel R."/>
        </authorList>
    </citation>
    <scope>NUCLEOTIDE SEQUENCE [LARGE SCALE GENOMIC DNA]</scope>
    <source>
        <strain evidence="14 15">DSM 1496</strain>
    </source>
</reference>
<dbReference type="InterPro" id="IPR003661">
    <property type="entry name" value="HisK_dim/P_dom"/>
</dbReference>
<sequence length="1025" mass="115356">MSKKSIIIILITMLLITFSVIRVADDLVSVNKASQAKLGVLDLSNHDFTQSGPIGLNGEWQFVPGKLVDSDYFSAGFEAMYVVVPSLWTKHKVNDEFIPQFTSGTYRLLVKVSANEEILGIKTTNIRMSNVIYVNGRKIGESGVPKENSSYSPHNTPYISFFYNDEDLIEIIVHVANFNYATGGGIVGSIYLGDEGDILALRQRSLTFDWITIAAFFMAGMYFLGFHIHFRKDTSLLYFSLFCFSVALYSATHNEKILHYMYPQIPYAIFQRLQSASNLVALSLVAYFHRTLKEFSNIKAVKFIIVLGIVVALTTLLPIKINSKLESLYTAYFMLAIIYIIYLQIKAINKGTTGAVHLLISSLGLSIYALVSALNITGKIKLHILPPVFPFFYLMMLSLYMANRFTDTYQKNEELTQQLLQVDRFKDDFLAKTSHEFRTPLYAIIGILQTILNNSTPSTLVSQQEEKIKLVIQKSKRLSSLVQDVLDLAKLKRKELELDFKPVDLYVTTFVIVEVFQYIIKKDIKIINEISKGTPLVHADENRLRQILYNLIDNAIKYTEKGEVRISAILKDDKMIIAVKDTGIGIKKDKLTTIFKEYEQAGDSHQEIHGVGLGLSITKQLVELQGGAVWVKSELGKGTTFSFSLPVIKGEALKGSSISRFKYNNTEYHTKYTFPFVLGNPKNKKIIIADDNHSSLRILMEALESEEYCIIAVDNGYDVLDQLNRYIDINLVLLDIMMPGLTGYEVCQKIRENYSLTELPVLMLTAAILPEDMVAAFQSGANDFLHKPIDITELKIRLNNLISVKEVAQTATNMEIAFLQAQIKPHFIYNVLNSVMSLSYIDIEKTRELLLDFASFLRSSFGFINTHKLVPLQNELSLINSYVQIEKVRYPGKFDFYIEMNLQSDCMIPPLLIQPLVENAIIHGISSRQNGEVRVVINEIGNQAVISVDDNGNGIKKEIVEEIFSGSQDYKGGVGLLNTVKRIKQYSGATISIKSEEGVGTSITMVLPIQSLKEEDEGYAEGHNS</sequence>
<keyword evidence="6" id="KW-0597">Phosphoprotein</keyword>
<dbReference type="STRING" id="84022.CACET_c38680"/>
<dbReference type="InterPro" id="IPR001789">
    <property type="entry name" value="Sig_transdc_resp-reg_receiver"/>
</dbReference>
<keyword evidence="8" id="KW-0547">Nucleotide-binding</keyword>
<dbReference type="Gene3D" id="3.30.565.10">
    <property type="entry name" value="Histidine kinase-like ATPase, C-terminal domain"/>
    <property type="match status" value="2"/>
</dbReference>
<dbReference type="InterPro" id="IPR036890">
    <property type="entry name" value="HATPase_C_sf"/>
</dbReference>
<dbReference type="SMART" id="SM00448">
    <property type="entry name" value="REC"/>
    <property type="match status" value="1"/>
</dbReference>
<dbReference type="Gene3D" id="2.60.120.260">
    <property type="entry name" value="Galactose-binding domain-like"/>
    <property type="match status" value="1"/>
</dbReference>
<evidence type="ECO:0000256" key="12">
    <source>
        <dbReference type="ARBA" id="ARBA00023136"/>
    </source>
</evidence>
<dbReference type="Pfam" id="PF00072">
    <property type="entry name" value="Response_reg"/>
    <property type="match status" value="1"/>
</dbReference>
<keyword evidence="15" id="KW-1185">Reference proteome</keyword>
<comment type="subcellular location">
    <subcellularLocation>
        <location evidence="2">Cell membrane</location>
    </subcellularLocation>
</comment>
<dbReference type="Pfam" id="PF00512">
    <property type="entry name" value="HisKA"/>
    <property type="match status" value="1"/>
</dbReference>
<dbReference type="FunFam" id="3.30.565.10:FF:000023">
    <property type="entry name" value="PAS domain-containing sensor histidine kinase"/>
    <property type="match status" value="1"/>
</dbReference>
<dbReference type="PROSITE" id="PS50109">
    <property type="entry name" value="HIS_KIN"/>
    <property type="match status" value="2"/>
</dbReference>